<dbReference type="Pfam" id="PF13271">
    <property type="entry name" value="DUF4062"/>
    <property type="match status" value="1"/>
</dbReference>
<evidence type="ECO:0000313" key="2">
    <source>
        <dbReference type="EMBL" id="MDT8841027.1"/>
    </source>
</evidence>
<organism evidence="2 3">
    <name type="scientific">Paraburkholderia fungorum</name>
    <dbReference type="NCBI Taxonomy" id="134537"/>
    <lineage>
        <taxon>Bacteria</taxon>
        <taxon>Pseudomonadati</taxon>
        <taxon>Pseudomonadota</taxon>
        <taxon>Betaproteobacteria</taxon>
        <taxon>Burkholderiales</taxon>
        <taxon>Burkholderiaceae</taxon>
        <taxon>Paraburkholderia</taxon>
    </lineage>
</organism>
<proteinExistence type="predicted"/>
<evidence type="ECO:0000313" key="3">
    <source>
        <dbReference type="Proteomes" id="UP001246473"/>
    </source>
</evidence>
<name>A0AAP5QF27_9BURK</name>
<dbReference type="Proteomes" id="UP001246473">
    <property type="component" value="Unassembled WGS sequence"/>
</dbReference>
<evidence type="ECO:0000259" key="1">
    <source>
        <dbReference type="Pfam" id="PF13271"/>
    </source>
</evidence>
<comment type="caution">
    <text evidence="2">The sequence shown here is derived from an EMBL/GenBank/DDBJ whole genome shotgun (WGS) entry which is preliminary data.</text>
</comment>
<dbReference type="EMBL" id="JANSLM010000011">
    <property type="protein sequence ID" value="MDT8841027.1"/>
    <property type="molecule type" value="Genomic_DNA"/>
</dbReference>
<dbReference type="InterPro" id="IPR025139">
    <property type="entry name" value="DUF4062"/>
</dbReference>
<dbReference type="RefSeq" id="WP_106351996.1">
    <property type="nucleotide sequence ID" value="NZ_JANSLM010000011.1"/>
</dbReference>
<reference evidence="2" key="1">
    <citation type="submission" date="2022-08" db="EMBL/GenBank/DDBJ databases">
        <authorList>
            <person name="Kim S.-J."/>
        </authorList>
    </citation>
    <scope>NUCLEOTIDE SEQUENCE</scope>
    <source>
        <strain evidence="2">KJ</strain>
    </source>
</reference>
<feature type="domain" description="DUF4062" evidence="1">
    <location>
        <begin position="7"/>
        <end position="89"/>
    </location>
</feature>
<dbReference type="AlphaFoldDB" id="A0AAP5QF27"/>
<gene>
    <name evidence="2" type="ORF">ParKJ_26715</name>
</gene>
<accession>A0AAP5QF27</accession>
<sequence length="344" mass="39131">MPEQRHQVFVSSTYVDLIEERSEVMQALLELECIPAGMELFPAANDSQWDWIKKVIDESDYYIVIIGGRYGSVSKESGLSYTEMEYRYAVETEKPVIGFLVEDASQLPHKLVEQQPGKVKKLEAFRDLVKNRLCKFYNSPVDLGAKVSRSLTQLRKQYPRSGWVRADVLAALPSPDELLRLKSENEDLRRRLESYGLEGPKSREFLASGSDTYQIDFVFTRSEKFEATGGFRSKGSQWEKIGMSWDDIFALLGPSILRNNNSYWNAAQPLASRIEYLSGAVLTEAYPNSKFSNFRISSDCIDTILLQLRALKLIELDDDKSWQLTAYGDNYLVSLLGVPKSTNP</sequence>
<protein>
    <submittedName>
        <fullName evidence="2">DUF4062 domain-containing protein</fullName>
    </submittedName>
</protein>